<keyword evidence="2" id="KW-1185">Reference proteome</keyword>
<organism evidence="1 2">
    <name type="scientific">Microbacterium panaciterrae</name>
    <dbReference type="NCBI Taxonomy" id="985759"/>
    <lineage>
        <taxon>Bacteria</taxon>
        <taxon>Bacillati</taxon>
        <taxon>Actinomycetota</taxon>
        <taxon>Actinomycetes</taxon>
        <taxon>Micrococcales</taxon>
        <taxon>Microbacteriaceae</taxon>
        <taxon>Microbacterium</taxon>
    </lineage>
</organism>
<gene>
    <name evidence="1" type="ORF">GCM10023171_12780</name>
</gene>
<dbReference type="Proteomes" id="UP001500731">
    <property type="component" value="Unassembled WGS sequence"/>
</dbReference>
<evidence type="ECO:0000313" key="2">
    <source>
        <dbReference type="Proteomes" id="UP001500731"/>
    </source>
</evidence>
<accession>A0ABP8P9D3</accession>
<evidence type="ECO:0000313" key="1">
    <source>
        <dbReference type="EMBL" id="GAA4482578.1"/>
    </source>
</evidence>
<proteinExistence type="predicted"/>
<protein>
    <submittedName>
        <fullName evidence="1">Uncharacterized protein</fullName>
    </submittedName>
</protein>
<dbReference type="EMBL" id="BAABGP010000008">
    <property type="protein sequence ID" value="GAA4482578.1"/>
    <property type="molecule type" value="Genomic_DNA"/>
</dbReference>
<name>A0ABP8P9D3_9MICO</name>
<dbReference type="RefSeq" id="WP_345185415.1">
    <property type="nucleotide sequence ID" value="NZ_BAABGP010000008.1"/>
</dbReference>
<reference evidence="2" key="1">
    <citation type="journal article" date="2019" name="Int. J. Syst. Evol. Microbiol.">
        <title>The Global Catalogue of Microorganisms (GCM) 10K type strain sequencing project: providing services to taxonomists for standard genome sequencing and annotation.</title>
        <authorList>
            <consortium name="The Broad Institute Genomics Platform"/>
            <consortium name="The Broad Institute Genome Sequencing Center for Infectious Disease"/>
            <person name="Wu L."/>
            <person name="Ma J."/>
        </authorList>
    </citation>
    <scope>NUCLEOTIDE SEQUENCE [LARGE SCALE GENOMIC DNA]</scope>
    <source>
        <strain evidence="2">JCM 17839</strain>
    </source>
</reference>
<sequence length="60" mass="6510">MSAAQDRMRNAFGQLLGRTTQHSDACPDCDADLRMVEQYEGVFVMTVLHDATCPAYGGAS</sequence>
<comment type="caution">
    <text evidence="1">The sequence shown here is derived from an EMBL/GenBank/DDBJ whole genome shotgun (WGS) entry which is preliminary data.</text>
</comment>